<dbReference type="Pfam" id="PF22570">
    <property type="entry name" value="LiaF-TM"/>
    <property type="match status" value="1"/>
</dbReference>
<feature type="transmembrane region" description="Helical" evidence="1">
    <location>
        <begin position="54"/>
        <end position="87"/>
    </location>
</feature>
<gene>
    <name evidence="3" type="ORF">B5M42_16215</name>
</gene>
<comment type="caution">
    <text evidence="3">The sequence shown here is derived from an EMBL/GenBank/DDBJ whole genome shotgun (WGS) entry which is preliminary data.</text>
</comment>
<accession>A0A4Y8PZZ7</accession>
<dbReference type="EMBL" id="MYFO01000022">
    <property type="protein sequence ID" value="TFE85943.1"/>
    <property type="molecule type" value="Genomic_DNA"/>
</dbReference>
<dbReference type="OrthoDB" id="2679996at2"/>
<dbReference type="AlphaFoldDB" id="A0A4Y8PZZ7"/>
<feature type="domain" description="LiaF transmembrane" evidence="2">
    <location>
        <begin position="10"/>
        <end position="96"/>
    </location>
</feature>
<proteinExistence type="predicted"/>
<evidence type="ECO:0000256" key="1">
    <source>
        <dbReference type="SAM" id="Phobius"/>
    </source>
</evidence>
<feature type="transmembrane region" description="Helical" evidence="1">
    <location>
        <begin position="6"/>
        <end position="22"/>
    </location>
</feature>
<dbReference type="RefSeq" id="WP_134754671.1">
    <property type="nucleotide sequence ID" value="NZ_MYFO02000006.1"/>
</dbReference>
<sequence length="100" mass="10473">MAVNGKSGLALLLIAMGVVIGLNQLGLHLHVMGILVPLALIGFGYLGIRNGRKIGWVLFGFGGLILAIKLSGLIGILIAVAMIAYGVSILKQQRSHTYHG</sequence>
<keyword evidence="1" id="KW-1133">Transmembrane helix</keyword>
<evidence type="ECO:0000313" key="3">
    <source>
        <dbReference type="EMBL" id="TFE85943.1"/>
    </source>
</evidence>
<reference evidence="3 4" key="1">
    <citation type="submission" date="2017-03" db="EMBL/GenBank/DDBJ databases">
        <title>Isolation of Levoglucosan Utilizing Bacteria.</title>
        <authorList>
            <person name="Arya A.S."/>
        </authorList>
    </citation>
    <scope>NUCLEOTIDE SEQUENCE [LARGE SCALE GENOMIC DNA]</scope>
    <source>
        <strain evidence="3 4">MEC069</strain>
    </source>
</reference>
<feature type="transmembrane region" description="Helical" evidence="1">
    <location>
        <begin position="29"/>
        <end position="48"/>
    </location>
</feature>
<protein>
    <recommendedName>
        <fullName evidence="2">LiaF transmembrane domain-containing protein</fullName>
    </recommendedName>
</protein>
<keyword evidence="4" id="KW-1185">Reference proteome</keyword>
<evidence type="ECO:0000259" key="2">
    <source>
        <dbReference type="Pfam" id="PF22570"/>
    </source>
</evidence>
<evidence type="ECO:0000313" key="4">
    <source>
        <dbReference type="Proteomes" id="UP000298246"/>
    </source>
</evidence>
<keyword evidence="1" id="KW-0812">Transmembrane</keyword>
<dbReference type="Proteomes" id="UP000298246">
    <property type="component" value="Unassembled WGS sequence"/>
</dbReference>
<organism evidence="3 4">
    <name type="scientific">Paenibacillus athensensis</name>
    <dbReference type="NCBI Taxonomy" id="1967502"/>
    <lineage>
        <taxon>Bacteria</taxon>
        <taxon>Bacillati</taxon>
        <taxon>Bacillota</taxon>
        <taxon>Bacilli</taxon>
        <taxon>Bacillales</taxon>
        <taxon>Paenibacillaceae</taxon>
        <taxon>Paenibacillus</taxon>
    </lineage>
</organism>
<name>A0A4Y8PZZ7_9BACL</name>
<keyword evidence="1" id="KW-0472">Membrane</keyword>
<dbReference type="InterPro" id="IPR054331">
    <property type="entry name" value="LiaF_TM"/>
</dbReference>